<accession>A0ABY2D183</accession>
<gene>
    <name evidence="5" type="ORF">E0702_18835</name>
</gene>
<dbReference type="Gene3D" id="2.40.170.20">
    <property type="entry name" value="TonB-dependent receptor, beta-barrel domain"/>
    <property type="match status" value="1"/>
</dbReference>
<dbReference type="Proteomes" id="UP000294823">
    <property type="component" value="Unassembled WGS sequence"/>
</dbReference>
<dbReference type="InterPro" id="IPR000531">
    <property type="entry name" value="Beta-barrel_TonB"/>
</dbReference>
<keyword evidence="6" id="KW-1185">Reference proteome</keyword>
<evidence type="ECO:0000256" key="3">
    <source>
        <dbReference type="ARBA" id="ARBA00023237"/>
    </source>
</evidence>
<evidence type="ECO:0000256" key="2">
    <source>
        <dbReference type="ARBA" id="ARBA00023136"/>
    </source>
</evidence>
<feature type="non-terminal residue" evidence="5">
    <location>
        <position position="73"/>
    </location>
</feature>
<dbReference type="Pfam" id="PF00593">
    <property type="entry name" value="TonB_dep_Rec_b-barrel"/>
    <property type="match status" value="1"/>
</dbReference>
<comment type="subcellular location">
    <subcellularLocation>
        <location evidence="1">Cell outer membrane</location>
    </subcellularLocation>
</comment>
<sequence>DKDYSFFNPKAGITYLLNENNNFYFSYARANREPNKDDFEANANVKPEQLNDFELGWRYSTNKTKINTNLYYM</sequence>
<keyword evidence="3" id="KW-0998">Cell outer membrane</keyword>
<evidence type="ECO:0000259" key="4">
    <source>
        <dbReference type="Pfam" id="PF00593"/>
    </source>
</evidence>
<comment type="caution">
    <text evidence="5">The sequence shown here is derived from an EMBL/GenBank/DDBJ whole genome shotgun (WGS) entry which is preliminary data.</text>
</comment>
<keyword evidence="5" id="KW-0675">Receptor</keyword>
<name>A0ABY2D183_9GAMM</name>
<reference evidence="5 6" key="1">
    <citation type="submission" date="2019-03" db="EMBL/GenBank/DDBJ databases">
        <title>Halomonas marinisediminis sp. nov., a moderately halophilic bacterium isolated from the Bohai Gulf.</title>
        <authorList>
            <person name="Ji X."/>
        </authorList>
    </citation>
    <scope>NUCLEOTIDE SEQUENCE [LARGE SCALE GENOMIC DNA]</scope>
    <source>
        <strain evidence="5 6">204</strain>
    </source>
</reference>
<proteinExistence type="predicted"/>
<feature type="domain" description="TonB-dependent receptor-like beta-barrel" evidence="4">
    <location>
        <begin position="2"/>
        <end position="72"/>
    </location>
</feature>
<evidence type="ECO:0000256" key="1">
    <source>
        <dbReference type="ARBA" id="ARBA00004442"/>
    </source>
</evidence>
<dbReference type="InterPro" id="IPR036942">
    <property type="entry name" value="Beta-barrel_TonB_sf"/>
</dbReference>
<evidence type="ECO:0000313" key="5">
    <source>
        <dbReference type="EMBL" id="TDA70130.1"/>
    </source>
</evidence>
<keyword evidence="2" id="KW-0472">Membrane</keyword>
<dbReference type="EMBL" id="SLTR01000877">
    <property type="protein sequence ID" value="TDA70130.1"/>
    <property type="molecule type" value="Genomic_DNA"/>
</dbReference>
<dbReference type="SUPFAM" id="SSF56935">
    <property type="entry name" value="Porins"/>
    <property type="match status" value="1"/>
</dbReference>
<organism evidence="5 6">
    <name type="scientific">Halomonas marinisediminis</name>
    <dbReference type="NCBI Taxonomy" id="2546095"/>
    <lineage>
        <taxon>Bacteria</taxon>
        <taxon>Pseudomonadati</taxon>
        <taxon>Pseudomonadota</taxon>
        <taxon>Gammaproteobacteria</taxon>
        <taxon>Oceanospirillales</taxon>
        <taxon>Halomonadaceae</taxon>
        <taxon>Halomonas</taxon>
    </lineage>
</organism>
<feature type="non-terminal residue" evidence="5">
    <location>
        <position position="1"/>
    </location>
</feature>
<protein>
    <submittedName>
        <fullName evidence="5">TonB-dependent receptor</fullName>
    </submittedName>
</protein>
<evidence type="ECO:0000313" key="6">
    <source>
        <dbReference type="Proteomes" id="UP000294823"/>
    </source>
</evidence>